<feature type="transmembrane region" description="Helical" evidence="1">
    <location>
        <begin position="105"/>
        <end position="126"/>
    </location>
</feature>
<evidence type="ECO:0000313" key="2">
    <source>
        <dbReference type="EMBL" id="KKT48166.1"/>
    </source>
</evidence>
<protein>
    <submittedName>
        <fullName evidence="2">Uncharacterized protein</fullName>
    </submittedName>
</protein>
<keyword evidence="1" id="KW-1133">Transmembrane helix</keyword>
<keyword evidence="1" id="KW-0812">Transmembrane</keyword>
<accession>A0A0G1HLV2</accession>
<gene>
    <name evidence="2" type="ORF">UW41_C0038G0006</name>
</gene>
<reference evidence="2 3" key="1">
    <citation type="journal article" date="2015" name="Nature">
        <title>rRNA introns, odd ribosomes, and small enigmatic genomes across a large radiation of phyla.</title>
        <authorList>
            <person name="Brown C.T."/>
            <person name="Hug L.A."/>
            <person name="Thomas B.C."/>
            <person name="Sharon I."/>
            <person name="Castelle C.J."/>
            <person name="Singh A."/>
            <person name="Wilkins M.J."/>
            <person name="Williams K.H."/>
            <person name="Banfield J.F."/>
        </authorList>
    </citation>
    <scope>NUCLEOTIDE SEQUENCE [LARGE SCALE GENOMIC DNA]</scope>
</reference>
<dbReference type="STRING" id="1618392.UW41_C0038G0006"/>
<evidence type="ECO:0000313" key="3">
    <source>
        <dbReference type="Proteomes" id="UP000034172"/>
    </source>
</evidence>
<comment type="caution">
    <text evidence="2">The sequence shown here is derived from an EMBL/GenBank/DDBJ whole genome shotgun (WGS) entry which is preliminary data.</text>
</comment>
<dbReference type="AlphaFoldDB" id="A0A0G1HLV2"/>
<feature type="transmembrane region" description="Helical" evidence="1">
    <location>
        <begin position="7"/>
        <end position="26"/>
    </location>
</feature>
<sequence>MSESRRTFFTFLSIAGTFLFLILMGITKSAFLVGPTIGLFFSALALSSYALNVDGPGGIGGTVDYHPDPTGSKTKKWLLTIWSSVVAIIIVLKTTGWTVIPQLTIANPSLWIPIFIILIIFGLFGFRR</sequence>
<organism evidence="2 3">
    <name type="scientific">Candidatus Collierbacteria bacterium GW2011_GWC2_44_18</name>
    <dbReference type="NCBI Taxonomy" id="1618392"/>
    <lineage>
        <taxon>Bacteria</taxon>
        <taxon>Candidatus Collieribacteriota</taxon>
    </lineage>
</organism>
<dbReference type="Proteomes" id="UP000034172">
    <property type="component" value="Unassembled WGS sequence"/>
</dbReference>
<proteinExistence type="predicted"/>
<name>A0A0G1HLV2_9BACT</name>
<feature type="transmembrane region" description="Helical" evidence="1">
    <location>
        <begin position="32"/>
        <end position="51"/>
    </location>
</feature>
<keyword evidence="1" id="KW-0472">Membrane</keyword>
<dbReference type="EMBL" id="LCIE01000038">
    <property type="protein sequence ID" value="KKT48166.1"/>
    <property type="molecule type" value="Genomic_DNA"/>
</dbReference>
<feature type="transmembrane region" description="Helical" evidence="1">
    <location>
        <begin position="77"/>
        <end position="99"/>
    </location>
</feature>
<evidence type="ECO:0000256" key="1">
    <source>
        <dbReference type="SAM" id="Phobius"/>
    </source>
</evidence>